<evidence type="ECO:0000313" key="2">
    <source>
        <dbReference type="Proteomes" id="UP000484858"/>
    </source>
</evidence>
<proteinExistence type="predicted"/>
<evidence type="ECO:0000313" key="1">
    <source>
        <dbReference type="EMBL" id="GEM17987.1"/>
    </source>
</evidence>
<dbReference type="Proteomes" id="UP000484858">
    <property type="component" value="Unassembled WGS sequence"/>
</dbReference>
<protein>
    <submittedName>
        <fullName evidence="1">Uncharacterized protein</fullName>
    </submittedName>
</protein>
<comment type="caution">
    <text evidence="1">The sequence shown here is derived from an EMBL/GenBank/DDBJ whole genome shotgun (WGS) entry which is preliminary data.</text>
</comment>
<organism evidence="1 2">
    <name type="scientific">Gluconobacter oxydans NBRC 3293</name>
    <dbReference type="NCBI Taxonomy" id="1315969"/>
    <lineage>
        <taxon>Bacteria</taxon>
        <taxon>Pseudomonadati</taxon>
        <taxon>Pseudomonadota</taxon>
        <taxon>Alphaproteobacteria</taxon>
        <taxon>Acetobacterales</taxon>
        <taxon>Acetobacteraceae</taxon>
        <taxon>Gluconobacter</taxon>
    </lineage>
</organism>
<sequence>MQRKANRRGFGEAQMMRDFAKSHLNPDITPDQVFCELMAFGILDVSRRAPNVSRAVFGGAWRWVKSQPVGF</sequence>
<accession>A0A829X573</accession>
<name>A0A829X573_GLUOY</name>
<reference evidence="1 2" key="1">
    <citation type="submission" date="2013-04" db="EMBL/GenBank/DDBJ databases">
        <title>Gluconobacter oxydans NBRC 3293 whole genome sequence.</title>
        <authorList>
            <person name="Matsutani M."/>
            <person name="Yakushi T."/>
            <person name="Matsushita K."/>
        </authorList>
    </citation>
    <scope>NUCLEOTIDE SEQUENCE [LARGE SCALE GENOMIC DNA]</scope>
    <source>
        <strain evidence="1 2">NBRC 3293</strain>
    </source>
</reference>
<dbReference type="AlphaFoldDB" id="A0A829X573"/>
<dbReference type="EMBL" id="BARJ01000012">
    <property type="protein sequence ID" value="GEM17987.1"/>
    <property type="molecule type" value="Genomic_DNA"/>
</dbReference>
<gene>
    <name evidence="1" type="ORF">NBRC3293_2484</name>
</gene>